<dbReference type="Pfam" id="PF00072">
    <property type="entry name" value="Response_reg"/>
    <property type="match status" value="1"/>
</dbReference>
<gene>
    <name evidence="6" type="ORF">GJR95_11170</name>
</gene>
<evidence type="ECO:0000259" key="4">
    <source>
        <dbReference type="PROSITE" id="PS50043"/>
    </source>
</evidence>
<dbReference type="Gene3D" id="1.10.10.10">
    <property type="entry name" value="Winged helix-like DNA-binding domain superfamily/Winged helix DNA-binding domain"/>
    <property type="match status" value="1"/>
</dbReference>
<dbReference type="CDD" id="cd17535">
    <property type="entry name" value="REC_NarL-like"/>
    <property type="match status" value="1"/>
</dbReference>
<feature type="domain" description="Response regulatory" evidence="5">
    <location>
        <begin position="4"/>
        <end position="120"/>
    </location>
</feature>
<dbReference type="AlphaFoldDB" id="A0A6P1VUU9"/>
<protein>
    <submittedName>
        <fullName evidence="6">Response regulator</fullName>
    </submittedName>
</protein>
<dbReference type="InterPro" id="IPR036388">
    <property type="entry name" value="WH-like_DNA-bd_sf"/>
</dbReference>
<organism evidence="6 7">
    <name type="scientific">Spirosoma endbachense</name>
    <dbReference type="NCBI Taxonomy" id="2666025"/>
    <lineage>
        <taxon>Bacteria</taxon>
        <taxon>Pseudomonadati</taxon>
        <taxon>Bacteroidota</taxon>
        <taxon>Cytophagia</taxon>
        <taxon>Cytophagales</taxon>
        <taxon>Cytophagaceae</taxon>
        <taxon>Spirosoma</taxon>
    </lineage>
</organism>
<dbReference type="CDD" id="cd06170">
    <property type="entry name" value="LuxR_C_like"/>
    <property type="match status" value="1"/>
</dbReference>
<dbReference type="InterPro" id="IPR000792">
    <property type="entry name" value="Tscrpt_reg_LuxR_C"/>
</dbReference>
<reference evidence="6 7" key="1">
    <citation type="submission" date="2019-11" db="EMBL/GenBank/DDBJ databases">
        <title>Spirosoma endbachense sp. nov., isolated from a natural salt meadow.</title>
        <authorList>
            <person name="Rojas J."/>
            <person name="Ambika Manirajan B."/>
            <person name="Ratering S."/>
            <person name="Suarez C."/>
            <person name="Geissler-Plaum R."/>
            <person name="Schnell S."/>
        </authorList>
    </citation>
    <scope>NUCLEOTIDE SEQUENCE [LARGE SCALE GENOMIC DNA]</scope>
    <source>
        <strain evidence="6 7">I-24</strain>
    </source>
</reference>
<dbReference type="PROSITE" id="PS50110">
    <property type="entry name" value="RESPONSE_REGULATORY"/>
    <property type="match status" value="1"/>
</dbReference>
<dbReference type="RefSeq" id="WP_162385940.1">
    <property type="nucleotide sequence ID" value="NZ_CP045997.1"/>
</dbReference>
<keyword evidence="2" id="KW-0238">DNA-binding</keyword>
<evidence type="ECO:0000256" key="2">
    <source>
        <dbReference type="ARBA" id="ARBA00023125"/>
    </source>
</evidence>
<evidence type="ECO:0000256" key="3">
    <source>
        <dbReference type="PROSITE-ProRule" id="PRU00169"/>
    </source>
</evidence>
<evidence type="ECO:0000313" key="6">
    <source>
        <dbReference type="EMBL" id="QHV95527.1"/>
    </source>
</evidence>
<dbReference type="InterPro" id="IPR016032">
    <property type="entry name" value="Sig_transdc_resp-reg_C-effctor"/>
</dbReference>
<dbReference type="EMBL" id="CP045997">
    <property type="protein sequence ID" value="QHV95527.1"/>
    <property type="molecule type" value="Genomic_DNA"/>
</dbReference>
<evidence type="ECO:0000313" key="7">
    <source>
        <dbReference type="Proteomes" id="UP000464577"/>
    </source>
</evidence>
<dbReference type="PRINTS" id="PR00038">
    <property type="entry name" value="HTHLUXR"/>
</dbReference>
<name>A0A6P1VUU9_9BACT</name>
<proteinExistence type="predicted"/>
<dbReference type="Pfam" id="PF00196">
    <property type="entry name" value="GerE"/>
    <property type="match status" value="1"/>
</dbReference>
<dbReference type="SUPFAM" id="SSF52172">
    <property type="entry name" value="CheY-like"/>
    <property type="match status" value="1"/>
</dbReference>
<dbReference type="GO" id="GO:0006355">
    <property type="term" value="P:regulation of DNA-templated transcription"/>
    <property type="evidence" value="ECO:0007669"/>
    <property type="project" value="InterPro"/>
</dbReference>
<dbReference type="InterPro" id="IPR058245">
    <property type="entry name" value="NreC/VraR/RcsB-like_REC"/>
</dbReference>
<dbReference type="GO" id="GO:0000160">
    <property type="term" value="P:phosphorelay signal transduction system"/>
    <property type="evidence" value="ECO:0007669"/>
    <property type="project" value="InterPro"/>
</dbReference>
<dbReference type="PANTHER" id="PTHR43214">
    <property type="entry name" value="TWO-COMPONENT RESPONSE REGULATOR"/>
    <property type="match status" value="1"/>
</dbReference>
<keyword evidence="7" id="KW-1185">Reference proteome</keyword>
<dbReference type="SUPFAM" id="SSF46894">
    <property type="entry name" value="C-terminal effector domain of the bipartite response regulators"/>
    <property type="match status" value="1"/>
</dbReference>
<dbReference type="Gene3D" id="3.40.50.2300">
    <property type="match status" value="1"/>
</dbReference>
<dbReference type="PANTHER" id="PTHR43214:SF43">
    <property type="entry name" value="TWO-COMPONENT RESPONSE REGULATOR"/>
    <property type="match status" value="1"/>
</dbReference>
<feature type="domain" description="HTH luxR-type" evidence="4">
    <location>
        <begin position="146"/>
        <end position="211"/>
    </location>
</feature>
<evidence type="ECO:0000256" key="1">
    <source>
        <dbReference type="ARBA" id="ARBA00022553"/>
    </source>
</evidence>
<dbReference type="InterPro" id="IPR039420">
    <property type="entry name" value="WalR-like"/>
</dbReference>
<dbReference type="GO" id="GO:0003677">
    <property type="term" value="F:DNA binding"/>
    <property type="evidence" value="ECO:0007669"/>
    <property type="project" value="UniProtKB-KW"/>
</dbReference>
<dbReference type="SMART" id="SM00448">
    <property type="entry name" value="REC"/>
    <property type="match status" value="1"/>
</dbReference>
<dbReference type="InterPro" id="IPR011006">
    <property type="entry name" value="CheY-like_superfamily"/>
</dbReference>
<accession>A0A6P1VUU9</accession>
<evidence type="ECO:0000259" key="5">
    <source>
        <dbReference type="PROSITE" id="PS50110"/>
    </source>
</evidence>
<dbReference type="SMART" id="SM00421">
    <property type="entry name" value="HTH_LUXR"/>
    <property type="match status" value="1"/>
</dbReference>
<dbReference type="InterPro" id="IPR001789">
    <property type="entry name" value="Sig_transdc_resp-reg_receiver"/>
</dbReference>
<dbReference type="KEGG" id="senf:GJR95_11170"/>
<dbReference type="PROSITE" id="PS50043">
    <property type="entry name" value="HTH_LUXR_2"/>
    <property type="match status" value="1"/>
</dbReference>
<sequence length="213" mass="23769">MPIRIVVADDHPVVLDGIRLMLNSIEGYELVGVATSLKEIISVCTSMLPAVLILDLNVEGKNSLDLVPELYHRHPGLKIIIFSAYQSTGLVKKALETGVHAYLLKDASKSEWVEALKAVEEGRTYLSKYLKATVTPVFEVVPDMVDFIQIAGLSEQEKKIIRLTAAGLSEQELADELFISKHTVHTHKKNIFKKLHLHTNADLVKFAYRNNLV</sequence>
<feature type="modified residue" description="4-aspartylphosphate" evidence="3">
    <location>
        <position position="55"/>
    </location>
</feature>
<keyword evidence="1 3" id="KW-0597">Phosphoprotein</keyword>
<dbReference type="Proteomes" id="UP000464577">
    <property type="component" value="Chromosome"/>
</dbReference>